<name>A0A4P9ZLL7_9FUNG</name>
<protein>
    <recommendedName>
        <fullName evidence="4">Cyclin-dependent kinases regulatory subunit</fullName>
    </recommendedName>
</protein>
<dbReference type="PRINTS" id="PR00296">
    <property type="entry name" value="CYCLINKINASE"/>
</dbReference>
<dbReference type="SUPFAM" id="SSF55637">
    <property type="entry name" value="Cell cycle regulatory proteins"/>
    <property type="match status" value="1"/>
</dbReference>
<dbReference type="PANTHER" id="PTHR23415">
    <property type="entry name" value="CYCLIN-DEPENDENT KINASES REGULATORY SUBUNIT/60S RIBOSOME SUBUNIT BIOGENESIS PROTEIN NIP7"/>
    <property type="match status" value="1"/>
</dbReference>
<dbReference type="Pfam" id="PF01111">
    <property type="entry name" value="CKS"/>
    <property type="match status" value="1"/>
</dbReference>
<dbReference type="GO" id="GO:0051301">
    <property type="term" value="P:cell division"/>
    <property type="evidence" value="ECO:0007669"/>
    <property type="project" value="UniProtKB-UniRule"/>
</dbReference>
<evidence type="ECO:0000256" key="4">
    <source>
        <dbReference type="RuleBase" id="RU311113"/>
    </source>
</evidence>
<dbReference type="STRING" id="215637.A0A4P9ZLL7"/>
<evidence type="ECO:0000313" key="5">
    <source>
        <dbReference type="EMBL" id="RKP34177.1"/>
    </source>
</evidence>
<keyword evidence="2 4" id="KW-0132">Cell division</keyword>
<keyword evidence="6" id="KW-1185">Reference proteome</keyword>
<evidence type="ECO:0000256" key="2">
    <source>
        <dbReference type="ARBA" id="ARBA00022618"/>
    </source>
</evidence>
<dbReference type="InterPro" id="IPR036858">
    <property type="entry name" value="Cyclin-dep_kinase_reg-sub_sf"/>
</dbReference>
<keyword evidence="3 4" id="KW-0131">Cell cycle</keyword>
<comment type="function">
    <text evidence="4">Binds to the catalytic subunit of the cyclin dependent kinases and is essential for their biological function.</text>
</comment>
<evidence type="ECO:0000256" key="3">
    <source>
        <dbReference type="ARBA" id="ARBA00023306"/>
    </source>
</evidence>
<organism evidence="5 6">
    <name type="scientific">Dimargaris cristalligena</name>
    <dbReference type="NCBI Taxonomy" id="215637"/>
    <lineage>
        <taxon>Eukaryota</taxon>
        <taxon>Fungi</taxon>
        <taxon>Fungi incertae sedis</taxon>
        <taxon>Zoopagomycota</taxon>
        <taxon>Kickxellomycotina</taxon>
        <taxon>Dimargaritomycetes</taxon>
        <taxon>Dimargaritales</taxon>
        <taxon>Dimargaritaceae</taxon>
        <taxon>Dimargaris</taxon>
    </lineage>
</organism>
<dbReference type="PROSITE" id="PS00945">
    <property type="entry name" value="CKS_2"/>
    <property type="match status" value="1"/>
</dbReference>
<dbReference type="SMART" id="SM01084">
    <property type="entry name" value="CKS"/>
    <property type="match status" value="1"/>
</dbReference>
<dbReference type="EMBL" id="ML003324">
    <property type="protein sequence ID" value="RKP34177.1"/>
    <property type="molecule type" value="Genomic_DNA"/>
</dbReference>
<reference evidence="6" key="1">
    <citation type="journal article" date="2018" name="Nat. Microbiol.">
        <title>Leveraging single-cell genomics to expand the fungal tree of life.</title>
        <authorList>
            <person name="Ahrendt S.R."/>
            <person name="Quandt C.A."/>
            <person name="Ciobanu D."/>
            <person name="Clum A."/>
            <person name="Salamov A."/>
            <person name="Andreopoulos B."/>
            <person name="Cheng J.F."/>
            <person name="Woyke T."/>
            <person name="Pelin A."/>
            <person name="Henrissat B."/>
            <person name="Reynolds N.K."/>
            <person name="Benny G.L."/>
            <person name="Smith M.E."/>
            <person name="James T.Y."/>
            <person name="Grigoriev I.V."/>
        </authorList>
    </citation>
    <scope>NUCLEOTIDE SEQUENCE [LARGE SCALE GENOMIC DNA]</scope>
    <source>
        <strain evidence="6">RSA 468</strain>
    </source>
</reference>
<dbReference type="AlphaFoldDB" id="A0A4P9ZLL7"/>
<dbReference type="Proteomes" id="UP000268162">
    <property type="component" value="Unassembled WGS sequence"/>
</dbReference>
<accession>A0A4P9ZLL7</accession>
<feature type="non-terminal residue" evidence="5">
    <location>
        <position position="91"/>
    </location>
</feature>
<dbReference type="FunFam" id="3.30.170.10:FF:000001">
    <property type="entry name" value="Cyclin-dependent kinases regulatory subunit"/>
    <property type="match status" value="1"/>
</dbReference>
<gene>
    <name evidence="5" type="ORF">BJ085DRAFT_7610</name>
</gene>
<evidence type="ECO:0000256" key="1">
    <source>
        <dbReference type="ARBA" id="ARBA00007782"/>
    </source>
</evidence>
<dbReference type="GO" id="GO:0016538">
    <property type="term" value="F:cyclin-dependent protein serine/threonine kinase regulator activity"/>
    <property type="evidence" value="ECO:0007669"/>
    <property type="project" value="InterPro"/>
</dbReference>
<feature type="non-terminal residue" evidence="5">
    <location>
        <position position="1"/>
    </location>
</feature>
<evidence type="ECO:0000313" key="6">
    <source>
        <dbReference type="Proteomes" id="UP000268162"/>
    </source>
</evidence>
<dbReference type="Gene3D" id="3.30.170.10">
    <property type="entry name" value="Cyclin-dependent kinase, regulatory subunit"/>
    <property type="match status" value="1"/>
</dbReference>
<sequence length="91" mass="10918">NGSRKPDADQRADDIKTYASSIYYSERYNDVEYEYRHVTLPKQLVKYLPGKLMSEQEWRALGVQQSPGWNHYMIHAPEPHILLFRREKDYE</sequence>
<proteinExistence type="inferred from homology"/>
<comment type="similarity">
    <text evidence="1 4">Belongs to the CKS family.</text>
</comment>
<dbReference type="InterPro" id="IPR000789">
    <property type="entry name" value="Cyclin-dep_kinase_reg-sub"/>
</dbReference>